<evidence type="ECO:0000313" key="2">
    <source>
        <dbReference type="EMBL" id="KAE8310033.1"/>
    </source>
</evidence>
<sequence length="188" mass="21677">MNTTLNRQFSLPNINSSNRPGGYRSQHMYKLQPYQLMFVRGIRAITNEVKDSEGMQAYIAWKLQLSECRRDRAAFDLSFLSIRFSHRILFWRACRIWCQARTNKPPANACMDPVRHGQGIKIRKLSLDKETYHVLCSSAAPFVEQSTIQTFECIVRSIHPTILESLFQARSSVIADITCLLSNGLRYT</sequence>
<dbReference type="AlphaFoldDB" id="A0A5N6VNI1"/>
<evidence type="ECO:0000256" key="1">
    <source>
        <dbReference type="SAM" id="MobiDB-lite"/>
    </source>
</evidence>
<name>A0A5N6VNI1_9EURO</name>
<feature type="compositionally biased region" description="Polar residues" evidence="1">
    <location>
        <begin position="1"/>
        <end position="19"/>
    </location>
</feature>
<dbReference type="Proteomes" id="UP000325433">
    <property type="component" value="Unassembled WGS sequence"/>
</dbReference>
<reference evidence="3" key="1">
    <citation type="submission" date="2019-04" db="EMBL/GenBank/DDBJ databases">
        <title>Friends and foes A comparative genomics studyof 23 Aspergillus species from section Flavi.</title>
        <authorList>
            <consortium name="DOE Joint Genome Institute"/>
            <person name="Kjaerbolling I."/>
            <person name="Vesth T."/>
            <person name="Frisvad J.C."/>
            <person name="Nybo J.L."/>
            <person name="Theobald S."/>
            <person name="Kildgaard S."/>
            <person name="Isbrandt T."/>
            <person name="Kuo A."/>
            <person name="Sato A."/>
            <person name="Lyhne E.K."/>
            <person name="Kogle M.E."/>
            <person name="Wiebenga A."/>
            <person name="Kun R.S."/>
            <person name="Lubbers R.J."/>
            <person name="Makela M.R."/>
            <person name="Barry K."/>
            <person name="Chovatia M."/>
            <person name="Clum A."/>
            <person name="Daum C."/>
            <person name="Haridas S."/>
            <person name="He G."/>
            <person name="LaButti K."/>
            <person name="Lipzen A."/>
            <person name="Mondo S."/>
            <person name="Riley R."/>
            <person name="Salamov A."/>
            <person name="Simmons B.A."/>
            <person name="Magnuson J.K."/>
            <person name="Henrissat B."/>
            <person name="Mortensen U.H."/>
            <person name="Larsen T.O."/>
            <person name="Devries R.P."/>
            <person name="Grigoriev I.V."/>
            <person name="Machida M."/>
            <person name="Baker S.E."/>
            <person name="Andersen M.R."/>
        </authorList>
    </citation>
    <scope>NUCLEOTIDE SEQUENCE [LARGE SCALE GENOMIC DNA]</scope>
    <source>
        <strain evidence="3">CBS 130015</strain>
    </source>
</reference>
<evidence type="ECO:0000313" key="3">
    <source>
        <dbReference type="Proteomes" id="UP000325433"/>
    </source>
</evidence>
<organism evidence="2 3">
    <name type="scientific">Aspergillus transmontanensis</name>
    <dbReference type="NCBI Taxonomy" id="1034304"/>
    <lineage>
        <taxon>Eukaryota</taxon>
        <taxon>Fungi</taxon>
        <taxon>Dikarya</taxon>
        <taxon>Ascomycota</taxon>
        <taxon>Pezizomycotina</taxon>
        <taxon>Eurotiomycetes</taxon>
        <taxon>Eurotiomycetidae</taxon>
        <taxon>Eurotiales</taxon>
        <taxon>Aspergillaceae</taxon>
        <taxon>Aspergillus</taxon>
        <taxon>Aspergillus subgen. Circumdati</taxon>
    </lineage>
</organism>
<protein>
    <submittedName>
        <fullName evidence="2">Uncharacterized protein</fullName>
    </submittedName>
</protein>
<gene>
    <name evidence="2" type="ORF">BDV41DRAFT_546359</name>
</gene>
<accession>A0A5N6VNI1</accession>
<dbReference type="EMBL" id="ML738359">
    <property type="protein sequence ID" value="KAE8310033.1"/>
    <property type="molecule type" value="Genomic_DNA"/>
</dbReference>
<feature type="region of interest" description="Disordered" evidence="1">
    <location>
        <begin position="1"/>
        <end position="24"/>
    </location>
</feature>
<proteinExistence type="predicted"/>
<keyword evidence="3" id="KW-1185">Reference proteome</keyword>